<evidence type="ECO:0000256" key="7">
    <source>
        <dbReference type="ARBA" id="ARBA00032957"/>
    </source>
</evidence>
<organism evidence="9 10">
    <name type="scientific">Phyllotreta striolata</name>
    <name type="common">Striped flea beetle</name>
    <name type="synonym">Crioceris striolata</name>
    <dbReference type="NCBI Taxonomy" id="444603"/>
    <lineage>
        <taxon>Eukaryota</taxon>
        <taxon>Metazoa</taxon>
        <taxon>Ecdysozoa</taxon>
        <taxon>Arthropoda</taxon>
        <taxon>Hexapoda</taxon>
        <taxon>Insecta</taxon>
        <taxon>Pterygota</taxon>
        <taxon>Neoptera</taxon>
        <taxon>Endopterygota</taxon>
        <taxon>Coleoptera</taxon>
        <taxon>Polyphaga</taxon>
        <taxon>Cucujiformia</taxon>
        <taxon>Chrysomeloidea</taxon>
        <taxon>Chrysomelidae</taxon>
        <taxon>Galerucinae</taxon>
        <taxon>Alticini</taxon>
        <taxon>Phyllotreta</taxon>
    </lineage>
</organism>
<accession>A0A9N9TLV8</accession>
<dbReference type="AlphaFoldDB" id="A0A9N9TLV8"/>
<keyword evidence="10" id="KW-1185">Reference proteome</keyword>
<dbReference type="PANTHER" id="PTHR31040:SF1">
    <property type="entry name" value="NURIM"/>
    <property type="match status" value="1"/>
</dbReference>
<evidence type="ECO:0000256" key="6">
    <source>
        <dbReference type="ARBA" id="ARBA00031700"/>
    </source>
</evidence>
<feature type="transmembrane region" description="Helical" evidence="8">
    <location>
        <begin position="7"/>
        <end position="28"/>
    </location>
</feature>
<dbReference type="InterPro" id="IPR033580">
    <property type="entry name" value="Nurim-like"/>
</dbReference>
<evidence type="ECO:0000256" key="2">
    <source>
        <dbReference type="ARBA" id="ARBA00010631"/>
    </source>
</evidence>
<name>A0A9N9TLV8_PHYSR</name>
<comment type="similarity">
    <text evidence="2">Belongs to the nurim family.</text>
</comment>
<evidence type="ECO:0000256" key="1">
    <source>
        <dbReference type="ARBA" id="ARBA00004473"/>
    </source>
</evidence>
<feature type="transmembrane region" description="Helical" evidence="8">
    <location>
        <begin position="48"/>
        <end position="65"/>
    </location>
</feature>
<evidence type="ECO:0000256" key="5">
    <source>
        <dbReference type="ARBA" id="ARBA00023136"/>
    </source>
</evidence>
<protein>
    <recommendedName>
        <fullName evidence="7">Nuclear envelope membrane protein</fullName>
    </recommendedName>
    <alternativeName>
        <fullName evidence="6">Nuclear rim protein</fullName>
    </alternativeName>
</protein>
<keyword evidence="4 8" id="KW-1133">Transmembrane helix</keyword>
<feature type="transmembrane region" description="Helical" evidence="8">
    <location>
        <begin position="124"/>
        <end position="142"/>
    </location>
</feature>
<keyword evidence="3 8" id="KW-0812">Transmembrane</keyword>
<sequence length="248" mass="29280">MEMSKPFLRICQLLLGLFGLISTLYVAVEFIYFISVPKVQPYRKDSDVVTWSLLVNVALLSVFYLQHSLMATSKMKDIFQAYGFEMVFRSVYSIATSGILLCLIRNWKTTNVILWSLNLNYKPLWWLFVSAHIVAWVVIYVSNMCRDVTELLGLKQVFYSLRNLPDPNLKKSVEYQNLNNHMRHPSFSAFALLFWFTPLMSLDRMLLAVILTGYMYVTWNTTRNDYYYVKYQLERKRFSLDHSDIFKN</sequence>
<evidence type="ECO:0000313" key="9">
    <source>
        <dbReference type="EMBL" id="CAG9856367.1"/>
    </source>
</evidence>
<feature type="transmembrane region" description="Helical" evidence="8">
    <location>
        <begin position="86"/>
        <end position="104"/>
    </location>
</feature>
<proteinExistence type="inferred from homology"/>
<keyword evidence="5 8" id="KW-0472">Membrane</keyword>
<evidence type="ECO:0000256" key="3">
    <source>
        <dbReference type="ARBA" id="ARBA00022692"/>
    </source>
</evidence>
<gene>
    <name evidence="9" type="ORF">PHYEVI_LOCUS2790</name>
</gene>
<feature type="transmembrane region" description="Helical" evidence="8">
    <location>
        <begin position="192"/>
        <end position="217"/>
    </location>
</feature>
<dbReference type="OrthoDB" id="10050858at2759"/>
<reference evidence="9" key="1">
    <citation type="submission" date="2022-01" db="EMBL/GenBank/DDBJ databases">
        <authorList>
            <person name="King R."/>
        </authorList>
    </citation>
    <scope>NUCLEOTIDE SEQUENCE</scope>
</reference>
<evidence type="ECO:0000256" key="4">
    <source>
        <dbReference type="ARBA" id="ARBA00022989"/>
    </source>
</evidence>
<dbReference type="EMBL" id="OU900105">
    <property type="protein sequence ID" value="CAG9856367.1"/>
    <property type="molecule type" value="Genomic_DNA"/>
</dbReference>
<dbReference type="Proteomes" id="UP001153712">
    <property type="component" value="Chromosome 12"/>
</dbReference>
<comment type="subcellular location">
    <subcellularLocation>
        <location evidence="1">Nucleus inner membrane</location>
        <topology evidence="1">Multi-pass membrane protein</topology>
    </subcellularLocation>
</comment>
<evidence type="ECO:0000313" key="10">
    <source>
        <dbReference type="Proteomes" id="UP001153712"/>
    </source>
</evidence>
<dbReference type="PANTHER" id="PTHR31040">
    <property type="entry name" value="NURIM"/>
    <property type="match status" value="1"/>
</dbReference>
<dbReference type="GO" id="GO:0005637">
    <property type="term" value="C:nuclear inner membrane"/>
    <property type="evidence" value="ECO:0007669"/>
    <property type="project" value="UniProtKB-SubCell"/>
</dbReference>
<evidence type="ECO:0000256" key="8">
    <source>
        <dbReference type="SAM" id="Phobius"/>
    </source>
</evidence>